<accession>A0A1G9F302</accession>
<dbReference type="Proteomes" id="UP000199008">
    <property type="component" value="Unassembled WGS sequence"/>
</dbReference>
<dbReference type="InterPro" id="IPR054738">
    <property type="entry name" value="Siphovirus-type_tail_C"/>
</dbReference>
<gene>
    <name evidence="2" type="ORF">SAMN05216216_11096</name>
</gene>
<evidence type="ECO:0000313" key="2">
    <source>
        <dbReference type="EMBL" id="SDK82728.1"/>
    </source>
</evidence>
<sequence length="247" mass="28640">MNFSYNGQEDELFAIQEGFTFPSFSKQVQYHESTHSDFRRKRRQNRQPFTFQVPIILLQGRDRIFRDDLTARLSRLLYSDGPEIFKAEDTNWYFIGEFTGPFYIPPHFDKFTTTEVQFVSPYSHKFYDEERTQTTGTTTKRVTINSKTQIPTVPLIELTGLSGNDVQVSISEDSFRRIRLSGNLPENLTIDIENETIYETNSGLDRLNLLRIDSAFEDFKIKNGDVVVLTNASDTAQAKLTYKELLL</sequence>
<name>A0A1G9F302_9BACL</name>
<dbReference type="RefSeq" id="WP_092986148.1">
    <property type="nucleotide sequence ID" value="NZ_FNFY01000010.1"/>
</dbReference>
<dbReference type="Pfam" id="PF22768">
    <property type="entry name" value="SPP1_Dit"/>
    <property type="match status" value="1"/>
</dbReference>
<dbReference type="AlphaFoldDB" id="A0A1G9F302"/>
<dbReference type="Gene3D" id="2.60.120.860">
    <property type="match status" value="1"/>
</dbReference>
<keyword evidence="3" id="KW-1185">Reference proteome</keyword>
<proteinExistence type="predicted"/>
<protein>
    <submittedName>
        <fullName evidence="2">Phage-related protein</fullName>
    </submittedName>
</protein>
<evidence type="ECO:0000259" key="1">
    <source>
        <dbReference type="Pfam" id="PF22768"/>
    </source>
</evidence>
<dbReference type="STRING" id="576118.SAMN05216216_11096"/>
<dbReference type="EMBL" id="FNFY01000010">
    <property type="protein sequence ID" value="SDK82728.1"/>
    <property type="molecule type" value="Genomic_DNA"/>
</dbReference>
<evidence type="ECO:0000313" key="3">
    <source>
        <dbReference type="Proteomes" id="UP000199008"/>
    </source>
</evidence>
<reference evidence="3" key="1">
    <citation type="submission" date="2016-10" db="EMBL/GenBank/DDBJ databases">
        <authorList>
            <person name="Varghese N."/>
            <person name="Submissions S."/>
        </authorList>
    </citation>
    <scope>NUCLEOTIDE SEQUENCE [LARGE SCALE GENOMIC DNA]</scope>
    <source>
        <strain evidence="3">CGMCC 1.8895</strain>
    </source>
</reference>
<organism evidence="2 3">
    <name type="scientific">Lacicoccus qingdaonensis</name>
    <dbReference type="NCBI Taxonomy" id="576118"/>
    <lineage>
        <taxon>Bacteria</taxon>
        <taxon>Bacillati</taxon>
        <taxon>Bacillota</taxon>
        <taxon>Bacilli</taxon>
        <taxon>Bacillales</taxon>
        <taxon>Salinicoccaceae</taxon>
        <taxon>Lacicoccus</taxon>
    </lineage>
</organism>
<feature type="domain" description="Siphovirus-type tail component C-terminal" evidence="1">
    <location>
        <begin position="149"/>
        <end position="244"/>
    </location>
</feature>